<dbReference type="InterPro" id="IPR029058">
    <property type="entry name" value="AB_hydrolase_fold"/>
</dbReference>
<dbReference type="GO" id="GO:0016020">
    <property type="term" value="C:membrane"/>
    <property type="evidence" value="ECO:0007669"/>
    <property type="project" value="TreeGrafter"/>
</dbReference>
<dbReference type="InterPro" id="IPR000073">
    <property type="entry name" value="AB_hydrolase_1"/>
</dbReference>
<feature type="domain" description="AB hydrolase-1" evidence="2">
    <location>
        <begin position="24"/>
        <end position="123"/>
    </location>
</feature>
<organism evidence="3 4">
    <name type="scientific">Streptomyces boncukensis</name>
    <dbReference type="NCBI Taxonomy" id="2711219"/>
    <lineage>
        <taxon>Bacteria</taxon>
        <taxon>Bacillati</taxon>
        <taxon>Actinomycetota</taxon>
        <taxon>Actinomycetes</taxon>
        <taxon>Kitasatosporales</taxon>
        <taxon>Streptomycetaceae</taxon>
        <taxon>Streptomyces</taxon>
    </lineage>
</organism>
<proteinExistence type="predicted"/>
<dbReference type="AlphaFoldDB" id="A0A6G4X7Y1"/>
<dbReference type="InterPro" id="IPR050266">
    <property type="entry name" value="AB_hydrolase_sf"/>
</dbReference>
<protein>
    <submittedName>
        <fullName evidence="3">Alpha/beta hydrolase</fullName>
    </submittedName>
</protein>
<accession>A0A6G4X7Y1</accession>
<name>A0A6G4X7Y1_9ACTN</name>
<dbReference type="RefSeq" id="WP_165302612.1">
    <property type="nucleotide sequence ID" value="NZ_JAAKZZ010000581.1"/>
</dbReference>
<dbReference type="Pfam" id="PF00561">
    <property type="entry name" value="Abhydrolase_1"/>
    <property type="match status" value="1"/>
</dbReference>
<evidence type="ECO:0000313" key="4">
    <source>
        <dbReference type="Proteomes" id="UP000477722"/>
    </source>
</evidence>
<dbReference type="Gene3D" id="3.40.50.1820">
    <property type="entry name" value="alpha/beta hydrolase"/>
    <property type="match status" value="1"/>
</dbReference>
<evidence type="ECO:0000259" key="2">
    <source>
        <dbReference type="Pfam" id="PF00561"/>
    </source>
</evidence>
<dbReference type="Proteomes" id="UP000477722">
    <property type="component" value="Unassembled WGS sequence"/>
</dbReference>
<reference evidence="3 4" key="1">
    <citation type="submission" date="2020-02" db="EMBL/GenBank/DDBJ databases">
        <title>Whole-genome analyses of novel actinobacteria.</title>
        <authorList>
            <person name="Sahin N."/>
            <person name="Tatar D."/>
        </authorList>
    </citation>
    <scope>NUCLEOTIDE SEQUENCE [LARGE SCALE GENOMIC DNA]</scope>
    <source>
        <strain evidence="3 4">SB3404</strain>
    </source>
</reference>
<keyword evidence="1 3" id="KW-0378">Hydrolase</keyword>
<dbReference type="GO" id="GO:0016787">
    <property type="term" value="F:hydrolase activity"/>
    <property type="evidence" value="ECO:0007669"/>
    <property type="project" value="UniProtKB-KW"/>
</dbReference>
<gene>
    <name evidence="3" type="ORF">G5C65_32385</name>
</gene>
<evidence type="ECO:0000256" key="1">
    <source>
        <dbReference type="ARBA" id="ARBA00022801"/>
    </source>
</evidence>
<dbReference type="PRINTS" id="PR00111">
    <property type="entry name" value="ABHYDROLASE"/>
</dbReference>
<dbReference type="PANTHER" id="PTHR43798:SF31">
    <property type="entry name" value="AB HYDROLASE SUPERFAMILY PROTEIN YCLE"/>
    <property type="match status" value="1"/>
</dbReference>
<keyword evidence="4" id="KW-1185">Reference proteome</keyword>
<dbReference type="SUPFAM" id="SSF53474">
    <property type="entry name" value="alpha/beta-Hydrolases"/>
    <property type="match status" value="1"/>
</dbReference>
<dbReference type="PANTHER" id="PTHR43798">
    <property type="entry name" value="MONOACYLGLYCEROL LIPASE"/>
    <property type="match status" value="1"/>
</dbReference>
<sequence length="296" mass="31593">MGFPVPLGDDVALHVRHRPGRRPPAFLLVHGLASNARLWDEAAERLAAAGHPVYAADLRGHGESPASQDGYDNDTATADLAALAGALGLRGAVVAGHSWGAHLALRLAAQHPHLVSGLALVEGGWYEPARIYGSWEAFVSVMALTHPDLHGATLGGMRDYLRSAHPDWSGRAIDASLASLRVTPEGSLAQVLPPEHRTSIMQSMWDDPPSPWYPAVTVPTLLIPAVPVTNPRWPQDIATLVKRIRVALETAAASLPRATVRAYPDADHDLHAQQPGPVAEDLLRLAHTVLAERPVG</sequence>
<dbReference type="EMBL" id="JAAKZZ010000581">
    <property type="protein sequence ID" value="NGO72957.1"/>
    <property type="molecule type" value="Genomic_DNA"/>
</dbReference>
<comment type="caution">
    <text evidence="3">The sequence shown here is derived from an EMBL/GenBank/DDBJ whole genome shotgun (WGS) entry which is preliminary data.</text>
</comment>
<evidence type="ECO:0000313" key="3">
    <source>
        <dbReference type="EMBL" id="NGO72957.1"/>
    </source>
</evidence>